<dbReference type="EMBL" id="JACHMB010000001">
    <property type="protein sequence ID" value="MBB5783333.1"/>
    <property type="molecule type" value="Genomic_DNA"/>
</dbReference>
<name>A0A7W9GGF8_9ACTN</name>
<accession>A0A7W9GGF8</accession>
<gene>
    <name evidence="1" type="ORF">HD596_010089</name>
</gene>
<reference evidence="1 2" key="1">
    <citation type="submission" date="2020-08" db="EMBL/GenBank/DDBJ databases">
        <title>Sequencing the genomes of 1000 actinobacteria strains.</title>
        <authorList>
            <person name="Klenk H.-P."/>
        </authorList>
    </citation>
    <scope>NUCLEOTIDE SEQUENCE [LARGE SCALE GENOMIC DNA]</scope>
    <source>
        <strain evidence="1 2">DSM 45507</strain>
    </source>
</reference>
<sequence>MVTAGDVRMHCGRGRAGAGSGLPLSRLIAKLSIPIAPGTADGGLDR</sequence>
<dbReference type="AlphaFoldDB" id="A0A7W9GGF8"/>
<keyword evidence="2" id="KW-1185">Reference proteome</keyword>
<evidence type="ECO:0000313" key="2">
    <source>
        <dbReference type="Proteomes" id="UP000579153"/>
    </source>
</evidence>
<evidence type="ECO:0000313" key="1">
    <source>
        <dbReference type="EMBL" id="MBB5783333.1"/>
    </source>
</evidence>
<organism evidence="1 2">
    <name type="scientific">Nonomuraea jabiensis</name>
    <dbReference type="NCBI Taxonomy" id="882448"/>
    <lineage>
        <taxon>Bacteria</taxon>
        <taxon>Bacillati</taxon>
        <taxon>Actinomycetota</taxon>
        <taxon>Actinomycetes</taxon>
        <taxon>Streptosporangiales</taxon>
        <taxon>Streptosporangiaceae</taxon>
        <taxon>Nonomuraea</taxon>
    </lineage>
</organism>
<dbReference type="Proteomes" id="UP000579153">
    <property type="component" value="Unassembled WGS sequence"/>
</dbReference>
<protein>
    <submittedName>
        <fullName evidence="1">Uncharacterized protein</fullName>
    </submittedName>
</protein>
<proteinExistence type="predicted"/>
<comment type="caution">
    <text evidence="1">The sequence shown here is derived from an EMBL/GenBank/DDBJ whole genome shotgun (WGS) entry which is preliminary data.</text>
</comment>